<name>A0A512ANR8_9SPHN</name>
<keyword evidence="5" id="KW-0812">Transmembrane</keyword>
<evidence type="ECO:0000256" key="3">
    <source>
        <dbReference type="ARBA" id="ARBA00023157"/>
    </source>
</evidence>
<feature type="domain" description="Thioredoxin" evidence="6">
    <location>
        <begin position="43"/>
        <end position="185"/>
    </location>
</feature>
<evidence type="ECO:0000313" key="8">
    <source>
        <dbReference type="Proteomes" id="UP000321464"/>
    </source>
</evidence>
<dbReference type="Pfam" id="PF00578">
    <property type="entry name" value="AhpC-TSA"/>
    <property type="match status" value="1"/>
</dbReference>
<dbReference type="OrthoDB" id="9799347at2"/>
<dbReference type="InterPro" id="IPR013766">
    <property type="entry name" value="Thioredoxin_domain"/>
</dbReference>
<sequence>MSEPVPSKRPGIAVWLPLGLFAAFLVLVVVGLYWPADREVSSAFIGKPLPAFDLPPASEDRPGLATTVFKQDGKPRLLNVFASWCFPCKVEAPQLAALAQQGVEIDGVAIRDRKEDVAGFLKQYGNPFKRIGKDDLSQVQLAIGSSGVPETFVIDGKGIIRYQHIGDIRQEDIPLILRKLAEAGQ</sequence>
<evidence type="ECO:0000259" key="6">
    <source>
        <dbReference type="PROSITE" id="PS51352"/>
    </source>
</evidence>
<dbReference type="GO" id="GO:0015036">
    <property type="term" value="F:disulfide oxidoreductase activity"/>
    <property type="evidence" value="ECO:0007669"/>
    <property type="project" value="InterPro"/>
</dbReference>
<feature type="transmembrane region" description="Helical" evidence="5">
    <location>
        <begin position="12"/>
        <end position="34"/>
    </location>
</feature>
<dbReference type="CDD" id="cd03010">
    <property type="entry name" value="TlpA_like_DsbE"/>
    <property type="match status" value="1"/>
</dbReference>
<dbReference type="InterPro" id="IPR000866">
    <property type="entry name" value="AhpC/TSA"/>
</dbReference>
<evidence type="ECO:0000256" key="2">
    <source>
        <dbReference type="ARBA" id="ARBA00022748"/>
    </source>
</evidence>
<keyword evidence="8" id="KW-1185">Reference proteome</keyword>
<dbReference type="InterPro" id="IPR004799">
    <property type="entry name" value="Periplasmic_diS_OxRdtase_DsbE"/>
</dbReference>
<dbReference type="Gene3D" id="3.40.30.10">
    <property type="entry name" value="Glutaredoxin"/>
    <property type="match status" value="1"/>
</dbReference>
<dbReference type="PROSITE" id="PS51352">
    <property type="entry name" value="THIOREDOXIN_2"/>
    <property type="match status" value="1"/>
</dbReference>
<keyword evidence="5" id="KW-1133">Transmembrane helix</keyword>
<accession>A0A512ANR8</accession>
<keyword evidence="4" id="KW-0676">Redox-active center</keyword>
<dbReference type="EMBL" id="BJYR01000021">
    <property type="protein sequence ID" value="GEO01355.1"/>
    <property type="molecule type" value="Genomic_DNA"/>
</dbReference>
<protein>
    <recommendedName>
        <fullName evidence="6">Thioredoxin domain-containing protein</fullName>
    </recommendedName>
</protein>
<reference evidence="7 8" key="1">
    <citation type="submission" date="2019-07" db="EMBL/GenBank/DDBJ databases">
        <title>Whole genome shotgun sequence of Novosphingobium sediminis NBRC 106119.</title>
        <authorList>
            <person name="Hosoyama A."/>
            <person name="Uohara A."/>
            <person name="Ohji S."/>
            <person name="Ichikawa N."/>
        </authorList>
    </citation>
    <scope>NUCLEOTIDE SEQUENCE [LARGE SCALE GENOMIC DNA]</scope>
    <source>
        <strain evidence="7 8">NBRC 106119</strain>
    </source>
</reference>
<dbReference type="PANTHER" id="PTHR42852:SF6">
    <property type="entry name" value="THIOL:DISULFIDE INTERCHANGE PROTEIN DSBE"/>
    <property type="match status" value="1"/>
</dbReference>
<dbReference type="PANTHER" id="PTHR42852">
    <property type="entry name" value="THIOL:DISULFIDE INTERCHANGE PROTEIN DSBE"/>
    <property type="match status" value="1"/>
</dbReference>
<dbReference type="GO" id="GO:0016209">
    <property type="term" value="F:antioxidant activity"/>
    <property type="evidence" value="ECO:0007669"/>
    <property type="project" value="InterPro"/>
</dbReference>
<dbReference type="SUPFAM" id="SSF52833">
    <property type="entry name" value="Thioredoxin-like"/>
    <property type="match status" value="1"/>
</dbReference>
<comment type="caution">
    <text evidence="7">The sequence shown here is derived from an EMBL/GenBank/DDBJ whole genome shotgun (WGS) entry which is preliminary data.</text>
</comment>
<dbReference type="InterPro" id="IPR050553">
    <property type="entry name" value="Thioredoxin_ResA/DsbE_sf"/>
</dbReference>
<organism evidence="7 8">
    <name type="scientific">Novosphingobium sediminis</name>
    <dbReference type="NCBI Taxonomy" id="707214"/>
    <lineage>
        <taxon>Bacteria</taxon>
        <taxon>Pseudomonadati</taxon>
        <taxon>Pseudomonadota</taxon>
        <taxon>Alphaproteobacteria</taxon>
        <taxon>Sphingomonadales</taxon>
        <taxon>Sphingomonadaceae</taxon>
        <taxon>Novosphingobium</taxon>
    </lineage>
</organism>
<dbReference type="NCBIfam" id="TIGR00385">
    <property type="entry name" value="dsbE"/>
    <property type="match status" value="1"/>
</dbReference>
<dbReference type="InterPro" id="IPR036249">
    <property type="entry name" value="Thioredoxin-like_sf"/>
</dbReference>
<keyword evidence="5" id="KW-0472">Membrane</keyword>
<evidence type="ECO:0000313" key="7">
    <source>
        <dbReference type="EMBL" id="GEO01355.1"/>
    </source>
</evidence>
<dbReference type="AlphaFoldDB" id="A0A512ANR8"/>
<dbReference type="Proteomes" id="UP000321464">
    <property type="component" value="Unassembled WGS sequence"/>
</dbReference>
<comment type="subcellular location">
    <subcellularLocation>
        <location evidence="1">Cell envelope</location>
    </subcellularLocation>
</comment>
<keyword evidence="2" id="KW-0201">Cytochrome c-type biogenesis</keyword>
<proteinExistence type="predicted"/>
<dbReference type="GO" id="GO:0030288">
    <property type="term" value="C:outer membrane-bounded periplasmic space"/>
    <property type="evidence" value="ECO:0007669"/>
    <property type="project" value="InterPro"/>
</dbReference>
<gene>
    <name evidence="7" type="ORF">NSE01_31870</name>
</gene>
<keyword evidence="3" id="KW-1015">Disulfide bond</keyword>
<dbReference type="GO" id="GO:0017004">
    <property type="term" value="P:cytochrome complex assembly"/>
    <property type="evidence" value="ECO:0007669"/>
    <property type="project" value="UniProtKB-KW"/>
</dbReference>
<dbReference type="RefSeq" id="WP_147160675.1">
    <property type="nucleotide sequence ID" value="NZ_BJYR01000021.1"/>
</dbReference>
<evidence type="ECO:0000256" key="5">
    <source>
        <dbReference type="SAM" id="Phobius"/>
    </source>
</evidence>
<evidence type="ECO:0000256" key="4">
    <source>
        <dbReference type="ARBA" id="ARBA00023284"/>
    </source>
</evidence>
<evidence type="ECO:0000256" key="1">
    <source>
        <dbReference type="ARBA" id="ARBA00004196"/>
    </source>
</evidence>